<keyword evidence="7" id="KW-0411">Iron-sulfur</keyword>
<dbReference type="HOGENOM" id="CLU_011400_0_0_0"/>
<keyword evidence="1" id="KW-0004">4Fe-4S</keyword>
<dbReference type="PANTHER" id="PTHR43255:SF1">
    <property type="entry name" value="IRON-SULFUR-BINDING OXIDOREDUCTASE FADF-RELATED"/>
    <property type="match status" value="1"/>
</dbReference>
<dbReference type="GO" id="GO:0046872">
    <property type="term" value="F:metal ion binding"/>
    <property type="evidence" value="ECO:0007669"/>
    <property type="project" value="UniProtKB-KW"/>
</dbReference>
<dbReference type="Pfam" id="PF02754">
    <property type="entry name" value="CCG"/>
    <property type="match status" value="2"/>
</dbReference>
<dbReference type="InterPro" id="IPR036318">
    <property type="entry name" value="FAD-bd_PCMH-like_sf"/>
</dbReference>
<dbReference type="Pfam" id="PF02913">
    <property type="entry name" value="FAD-oxidase_C"/>
    <property type="match status" value="1"/>
</dbReference>
<evidence type="ECO:0000313" key="10">
    <source>
        <dbReference type="Proteomes" id="UP000054010"/>
    </source>
</evidence>
<protein>
    <recommendedName>
        <fullName evidence="8">FAD-binding PCMH-type domain-containing protein</fullName>
    </recommendedName>
</protein>
<dbReference type="InterPro" id="IPR051460">
    <property type="entry name" value="HdrC_iron-sulfur_subunit"/>
</dbReference>
<evidence type="ECO:0000256" key="3">
    <source>
        <dbReference type="ARBA" id="ARBA00022723"/>
    </source>
</evidence>
<feature type="domain" description="FAD-binding PCMH-type" evidence="8">
    <location>
        <begin position="42"/>
        <end position="212"/>
    </location>
</feature>
<keyword evidence="4" id="KW-0274">FAD</keyword>
<dbReference type="EMBL" id="ADVR01000052">
    <property type="protein sequence ID" value="EFO80441.1"/>
    <property type="molecule type" value="Genomic_DNA"/>
</dbReference>
<comment type="caution">
    <text evidence="9">The sequence shown here is derived from an EMBL/GenBank/DDBJ whole genome shotgun (WGS) entry which is preliminary data.</text>
</comment>
<evidence type="ECO:0000256" key="2">
    <source>
        <dbReference type="ARBA" id="ARBA00022630"/>
    </source>
</evidence>
<evidence type="ECO:0000256" key="6">
    <source>
        <dbReference type="ARBA" id="ARBA00023004"/>
    </source>
</evidence>
<dbReference type="InterPro" id="IPR016166">
    <property type="entry name" value="FAD-bd_PCMH"/>
</dbReference>
<dbReference type="SUPFAM" id="SSF55103">
    <property type="entry name" value="FAD-linked oxidases, C-terminal domain"/>
    <property type="match status" value="1"/>
</dbReference>
<keyword evidence="3" id="KW-0479">Metal-binding</keyword>
<dbReference type="InterPro" id="IPR006094">
    <property type="entry name" value="Oxid_FAD_bind_N"/>
</dbReference>
<evidence type="ECO:0000256" key="1">
    <source>
        <dbReference type="ARBA" id="ARBA00022485"/>
    </source>
</evidence>
<dbReference type="SUPFAM" id="SSF46548">
    <property type="entry name" value="alpha-helical ferredoxin"/>
    <property type="match status" value="1"/>
</dbReference>
<dbReference type="STRING" id="765420.OSCT_1666"/>
<keyword evidence="10" id="KW-1185">Reference proteome</keyword>
<dbReference type="PROSITE" id="PS51387">
    <property type="entry name" value="FAD_PCMH"/>
    <property type="match status" value="1"/>
</dbReference>
<dbReference type="PANTHER" id="PTHR43255">
    <property type="entry name" value="IRON-SULFUR-BINDING OXIDOREDUCTASE FADF-RELATED-RELATED"/>
    <property type="match status" value="1"/>
</dbReference>
<evidence type="ECO:0000256" key="7">
    <source>
        <dbReference type="ARBA" id="ARBA00023014"/>
    </source>
</evidence>
<name>E1IEB5_9CHLR</name>
<dbReference type="InterPro" id="IPR004017">
    <property type="entry name" value="Cys_rich_dom"/>
</dbReference>
<dbReference type="eggNOG" id="COG0277">
    <property type="taxonomic scope" value="Bacteria"/>
</dbReference>
<evidence type="ECO:0000313" key="9">
    <source>
        <dbReference type="EMBL" id="EFO80441.1"/>
    </source>
</evidence>
<dbReference type="AlphaFoldDB" id="E1IEB5"/>
<dbReference type="SUPFAM" id="SSF56176">
    <property type="entry name" value="FAD-binding/transporter-associated domain-like"/>
    <property type="match status" value="1"/>
</dbReference>
<gene>
    <name evidence="9" type="ORF">OSCT_1666</name>
</gene>
<dbReference type="GO" id="GO:0051539">
    <property type="term" value="F:4 iron, 4 sulfur cluster binding"/>
    <property type="evidence" value="ECO:0007669"/>
    <property type="project" value="UniProtKB-KW"/>
</dbReference>
<sequence length="1019" mass="112950">MNPQQHAFLSRFGARVSFDPTERRLYGHDIAAIPRMVAPLIGDTTPDAVVQPRNEQELIMLARWASAQGIALTPRGKSSSGYGGAIPVRQGVVIDFYQMRRLLHVDLEAQTITVEPGITWEHLDTLLAEHDLTLRLYPTSYPSSTVGGWLAQGGAGIGSYEYGYFRESVLAARLVLPDGMVRELRGNDLDLVADAEGITGLISQVTLRVMPRSEMRVVAVATASTNNFQNLLAALVESRLPIWSTVFISPKMAELKNQSPVREHNGHPAEHHELLPSAYIITLAFRASDAVQVHSRLPALAAAHHAQILSDAIAQQEWTQRFKLMTIKRLGPSLVPAEVIIPLDQLAAVLDDFTLKIGQPLVKEGVVVRRGLGGRPEVVILGFIPADQRKLSYNFVFGLALTIMKIAEQHGGRPYATGMYFTGKAARILGAERVAKLKAFKARTDPTQIMNPGKVLDGGLLGAALKVANQAEPLIRPFGNLARSEVGERPTQPVRDIPADIAWYAYACSQCGYCVDECDQFYGRGWESQSPRGKWFWLREHMEGRAEWDQRMVDTFLSCTTCELCNLRCSANLPIEPSWLKLRGELIHKQQRMTFPPFEMMSAALASEGNIWAGYRRDRSSWFPSELKERHGPGHQAKAVYFAGCTASYVEQDIGIASVRLLDAAGVDFSYLGERENCCATPMLVAGRWDLFVETMKQNIQAVKDAGADTVICSCPACDMMWRQVYPQWAKREGIDYGITARHYTEIIAEQIAAGQFQFPPNNLPETTVTWHDSCHIGRVSGVYEPPREVIRAIPNVNFVEMAHHHECAHCCGSVLTLLKEPDVAAGIGKMRLDEAVAAGAEQVLALCPCCEFQLRVSAEATQSPVEVVDLAHFAAKALGFELPDPNPEVRAQWAVFEAMIKLMTPEGFAQLMRTMLPEMVDAMPLGMGRMMRTMGKVDGALEAMRPIFPLLFPRLLPLMMPKLMPTMLERVGRVVPMPDYMAAQMPDLMPKVMDRLMPHMIGDVVPLVTEPLIAYLHD</sequence>
<keyword evidence="2" id="KW-0285">Flavoprotein</keyword>
<dbReference type="GO" id="GO:0005886">
    <property type="term" value="C:plasma membrane"/>
    <property type="evidence" value="ECO:0007669"/>
    <property type="project" value="TreeGrafter"/>
</dbReference>
<dbReference type="InterPro" id="IPR009051">
    <property type="entry name" value="Helical_ferredxn"/>
</dbReference>
<dbReference type="GO" id="GO:0071949">
    <property type="term" value="F:FAD binding"/>
    <property type="evidence" value="ECO:0007669"/>
    <property type="project" value="InterPro"/>
</dbReference>
<dbReference type="Proteomes" id="UP000054010">
    <property type="component" value="Unassembled WGS sequence"/>
</dbReference>
<dbReference type="Pfam" id="PF01565">
    <property type="entry name" value="FAD_binding_4"/>
    <property type="match status" value="1"/>
</dbReference>
<organism evidence="9 10">
    <name type="scientific">Oscillochloris trichoides DG-6</name>
    <dbReference type="NCBI Taxonomy" id="765420"/>
    <lineage>
        <taxon>Bacteria</taxon>
        <taxon>Bacillati</taxon>
        <taxon>Chloroflexota</taxon>
        <taxon>Chloroflexia</taxon>
        <taxon>Chloroflexales</taxon>
        <taxon>Chloroflexineae</taxon>
        <taxon>Oscillochloridaceae</taxon>
        <taxon>Oscillochloris</taxon>
    </lineage>
</organism>
<dbReference type="GO" id="GO:0016491">
    <property type="term" value="F:oxidoreductase activity"/>
    <property type="evidence" value="ECO:0007669"/>
    <property type="project" value="UniProtKB-KW"/>
</dbReference>
<dbReference type="Gene3D" id="3.30.465.10">
    <property type="match status" value="1"/>
</dbReference>
<accession>E1IEB5</accession>
<dbReference type="Gene3D" id="1.10.1060.10">
    <property type="entry name" value="Alpha-helical ferredoxin"/>
    <property type="match status" value="1"/>
</dbReference>
<dbReference type="InterPro" id="IPR016169">
    <property type="entry name" value="FAD-bd_PCMH_sub2"/>
</dbReference>
<reference evidence="9 10" key="1">
    <citation type="journal article" date="2011" name="J. Bacteriol.">
        <title>Draft genome sequence of the anoxygenic filamentous phototrophic bacterium Oscillochloris trichoides subsp. DG-6.</title>
        <authorList>
            <person name="Kuznetsov B.B."/>
            <person name="Ivanovsky R.N."/>
            <person name="Keppen O.I."/>
            <person name="Sukhacheva M.V."/>
            <person name="Bumazhkin B.K."/>
            <person name="Patutina E.O."/>
            <person name="Beletsky A.V."/>
            <person name="Mardanov A.V."/>
            <person name="Baslerov R.V."/>
            <person name="Panteleeva A.N."/>
            <person name="Kolganova T.V."/>
            <person name="Ravin N.V."/>
            <person name="Skryabin K.G."/>
        </authorList>
    </citation>
    <scope>NUCLEOTIDE SEQUENCE [LARGE SCALE GENOMIC DNA]</scope>
    <source>
        <strain evidence="9 10">DG-6</strain>
    </source>
</reference>
<dbReference type="Pfam" id="PF13534">
    <property type="entry name" value="Fer4_17"/>
    <property type="match status" value="1"/>
</dbReference>
<dbReference type="InterPro" id="IPR016164">
    <property type="entry name" value="FAD-linked_Oxase-like_C"/>
</dbReference>
<evidence type="ECO:0000256" key="4">
    <source>
        <dbReference type="ARBA" id="ARBA00022827"/>
    </source>
</evidence>
<dbReference type="eggNOG" id="COG0247">
    <property type="taxonomic scope" value="Bacteria"/>
</dbReference>
<keyword evidence="6" id="KW-0408">Iron</keyword>
<proteinExistence type="predicted"/>
<keyword evidence="5" id="KW-0560">Oxidoreductase</keyword>
<evidence type="ECO:0000259" key="8">
    <source>
        <dbReference type="PROSITE" id="PS51387"/>
    </source>
</evidence>
<dbReference type="InterPro" id="IPR004113">
    <property type="entry name" value="FAD-bd_oxidored_4_C"/>
</dbReference>
<evidence type="ECO:0000256" key="5">
    <source>
        <dbReference type="ARBA" id="ARBA00023002"/>
    </source>
</evidence>